<dbReference type="InterPro" id="IPR010992">
    <property type="entry name" value="IHF-like_DNA-bd_dom_sf"/>
</dbReference>
<evidence type="ECO:0000313" key="5">
    <source>
        <dbReference type="Proteomes" id="UP000182257"/>
    </source>
</evidence>
<gene>
    <name evidence="4" type="ORF">SAMN05216462_0300</name>
</gene>
<feature type="compositionally biased region" description="Low complexity" evidence="2">
    <location>
        <begin position="147"/>
        <end position="162"/>
    </location>
</feature>
<dbReference type="SUPFAM" id="SSF47729">
    <property type="entry name" value="IHF-like DNA-binding proteins"/>
    <property type="match status" value="1"/>
</dbReference>
<name>A0A1H3XPA3_XYLRU</name>
<dbReference type="AlphaFoldDB" id="A0A1H3XPA3"/>
<evidence type="ECO:0000313" key="4">
    <source>
        <dbReference type="EMBL" id="SEA01203.1"/>
    </source>
</evidence>
<feature type="region of interest" description="Disordered" evidence="2">
    <location>
        <begin position="134"/>
        <end position="171"/>
    </location>
</feature>
<organism evidence="4 5">
    <name type="scientific">Xylanibacter ruminicola</name>
    <name type="common">Prevotella ruminicola</name>
    <dbReference type="NCBI Taxonomy" id="839"/>
    <lineage>
        <taxon>Bacteria</taxon>
        <taxon>Pseudomonadati</taxon>
        <taxon>Bacteroidota</taxon>
        <taxon>Bacteroidia</taxon>
        <taxon>Bacteroidales</taxon>
        <taxon>Prevotellaceae</taxon>
        <taxon>Xylanibacter</taxon>
    </lineage>
</organism>
<evidence type="ECO:0000259" key="3">
    <source>
        <dbReference type="Pfam" id="PF18291"/>
    </source>
</evidence>
<dbReference type="Pfam" id="PF18291">
    <property type="entry name" value="HU-HIG"/>
    <property type="match status" value="1"/>
</dbReference>
<evidence type="ECO:0000256" key="2">
    <source>
        <dbReference type="SAM" id="MobiDB-lite"/>
    </source>
</evidence>
<evidence type="ECO:0000256" key="1">
    <source>
        <dbReference type="ARBA" id="ARBA00023125"/>
    </source>
</evidence>
<dbReference type="InterPro" id="IPR041607">
    <property type="entry name" value="HU-HIG"/>
</dbReference>
<accession>A0A1H3XPA3</accession>
<dbReference type="RefSeq" id="WP_074759922.1">
    <property type="nucleotide sequence ID" value="NZ_FNRF01000001.1"/>
</dbReference>
<dbReference type="Proteomes" id="UP000182257">
    <property type="component" value="Unassembled WGS sequence"/>
</dbReference>
<proteinExistence type="predicted"/>
<dbReference type="EMBL" id="FNRF01000001">
    <property type="protein sequence ID" value="SEA01203.1"/>
    <property type="molecule type" value="Genomic_DNA"/>
</dbReference>
<reference evidence="4 5" key="1">
    <citation type="submission" date="2016-10" db="EMBL/GenBank/DDBJ databases">
        <authorList>
            <person name="de Groot N.N."/>
        </authorList>
    </citation>
    <scope>NUCLEOTIDE SEQUENCE [LARGE SCALE GENOMIC DNA]</scope>
    <source>
        <strain evidence="4 5">D31d</strain>
    </source>
</reference>
<protein>
    <submittedName>
        <fullName evidence="4">DNA-binding protein, histone-like, putative</fullName>
    </submittedName>
</protein>
<dbReference type="GO" id="GO:0003677">
    <property type="term" value="F:DNA binding"/>
    <property type="evidence" value="ECO:0007669"/>
    <property type="project" value="UniProtKB-KW"/>
</dbReference>
<sequence>MSVFYRKYQNKNKQSVVYGRWFARAVTIGKTIDLDELAKHMSSHNTPYSKGAIKGMLTDMVECIRELVLEGKAVKLPNLAIFSAGIETAKGGALKSEDFSTTKHIDSVYLRARATGEFTRQELTKAGNVTELPKNFTDYKDVDDEPTNQNGGSQSGNTGTGNQDDDESYGD</sequence>
<keyword evidence="1 4" id="KW-0238">DNA-binding</keyword>
<dbReference type="OrthoDB" id="1071815at2"/>
<feature type="domain" description="HU" evidence="3">
    <location>
        <begin position="1"/>
        <end position="106"/>
    </location>
</feature>